<dbReference type="InterPro" id="IPR022284">
    <property type="entry name" value="GPAT/DHAPAT"/>
</dbReference>
<dbReference type="GO" id="GO:0006631">
    <property type="term" value="P:fatty acid metabolic process"/>
    <property type="evidence" value="ECO:0007669"/>
    <property type="project" value="TreeGrafter"/>
</dbReference>
<protein>
    <recommendedName>
        <fullName evidence="1">GPAT/DHAPAT C-terminal domain-containing protein</fullName>
    </recommendedName>
</protein>
<dbReference type="GO" id="GO:0031966">
    <property type="term" value="C:mitochondrial membrane"/>
    <property type="evidence" value="ECO:0007669"/>
    <property type="project" value="TreeGrafter"/>
</dbReference>
<dbReference type="GO" id="GO:0006072">
    <property type="term" value="P:glycerol-3-phosphate metabolic process"/>
    <property type="evidence" value="ECO:0007669"/>
    <property type="project" value="TreeGrafter"/>
</dbReference>
<dbReference type="InterPro" id="IPR045520">
    <property type="entry name" value="GPAT/DHAPAT_C"/>
</dbReference>
<dbReference type="Proteomes" id="UP000053766">
    <property type="component" value="Unassembled WGS sequence"/>
</dbReference>
<evidence type="ECO:0000313" key="3">
    <source>
        <dbReference type="Proteomes" id="UP000053766"/>
    </source>
</evidence>
<keyword evidence="3" id="KW-1185">Reference proteome</keyword>
<dbReference type="GO" id="GO:0019432">
    <property type="term" value="P:triglyceride biosynthetic process"/>
    <property type="evidence" value="ECO:0007669"/>
    <property type="project" value="TreeGrafter"/>
</dbReference>
<dbReference type="EMBL" id="KN716491">
    <property type="protein sequence ID" value="KJH44203.1"/>
    <property type="molecule type" value="Genomic_DNA"/>
</dbReference>
<dbReference type="GO" id="GO:0008654">
    <property type="term" value="P:phospholipid biosynthetic process"/>
    <property type="evidence" value="ECO:0007669"/>
    <property type="project" value="TreeGrafter"/>
</dbReference>
<sequence length="417" mass="47496">MNCSKLFAGTILDCYLVPVSYTYDNIVEGTFLDELIGIPKTRESVFGVFCAVVKGFGKSKQCGVDYIVALKEVSISCDVIPQLERISHPYSYRELLPWDSAHMEKPYERNLIQAIGYHIVYEAQSMVSISLVSVGVPLKLLYADCQWLCDQVIRDGSDVMGWHMGETCSRNAVEYALPYLGNCIVRRVTLETKEIEIVLSSAHRQLICVAYNKNALLPLFALRSAIGLVMMSRAPEECKYKNIIEDTALICDWMQFEVIFCKPCDDIREVIAVTIGRERLGHIQHGLLRLKEDGVFGSGNCTEVEIRDIMSRHILLFYSNFLRPFIQSLYIVIDRLLQGDHIVDESATIRKWCQLCVASEYLMPFSLLLEAVNSDSFRNSLRLLRHKGILSEDSEYFNVLEGENMRARLIKLLTVEQ</sequence>
<accession>A0A0D8XHX9</accession>
<reference evidence="3" key="2">
    <citation type="journal article" date="2016" name="Sci. Rep.">
        <title>Dictyocaulus viviparus genome, variome and transcriptome elucidate lungworm biology and support future intervention.</title>
        <authorList>
            <person name="McNulty S.N."/>
            <person name="Strube C."/>
            <person name="Rosa B.A."/>
            <person name="Martin J.C."/>
            <person name="Tyagi R."/>
            <person name="Choi Y.J."/>
            <person name="Wang Q."/>
            <person name="Hallsworth Pepin K."/>
            <person name="Zhang X."/>
            <person name="Ozersky P."/>
            <person name="Wilson R.K."/>
            <person name="Sternberg P.W."/>
            <person name="Gasser R.B."/>
            <person name="Mitreva M."/>
        </authorList>
    </citation>
    <scope>NUCLEOTIDE SEQUENCE [LARGE SCALE GENOMIC DNA]</scope>
    <source>
        <strain evidence="3">HannoverDv2000</strain>
    </source>
</reference>
<organism evidence="2 3">
    <name type="scientific">Dictyocaulus viviparus</name>
    <name type="common">Bovine lungworm</name>
    <dbReference type="NCBI Taxonomy" id="29172"/>
    <lineage>
        <taxon>Eukaryota</taxon>
        <taxon>Metazoa</taxon>
        <taxon>Ecdysozoa</taxon>
        <taxon>Nematoda</taxon>
        <taxon>Chromadorea</taxon>
        <taxon>Rhabditida</taxon>
        <taxon>Rhabditina</taxon>
        <taxon>Rhabditomorpha</taxon>
        <taxon>Strongyloidea</taxon>
        <taxon>Metastrongylidae</taxon>
        <taxon>Dictyocaulus</taxon>
    </lineage>
</organism>
<evidence type="ECO:0000313" key="2">
    <source>
        <dbReference type="EMBL" id="KJH44203.1"/>
    </source>
</evidence>
<proteinExistence type="predicted"/>
<evidence type="ECO:0000259" key="1">
    <source>
        <dbReference type="Pfam" id="PF19277"/>
    </source>
</evidence>
<dbReference type="OrthoDB" id="5962536at2759"/>
<reference evidence="2 3" key="1">
    <citation type="submission" date="2013-11" db="EMBL/GenBank/DDBJ databases">
        <title>Draft genome of the bovine lungworm Dictyocaulus viviparus.</title>
        <authorList>
            <person name="Mitreva M."/>
        </authorList>
    </citation>
    <scope>NUCLEOTIDE SEQUENCE [LARGE SCALE GENOMIC DNA]</scope>
    <source>
        <strain evidence="2 3">HannoverDv2000</strain>
    </source>
</reference>
<dbReference type="AlphaFoldDB" id="A0A0D8XHX9"/>
<dbReference type="PANTHER" id="PTHR12563:SF23">
    <property type="entry name" value="BCDNA.GH07066"/>
    <property type="match status" value="1"/>
</dbReference>
<gene>
    <name evidence="2" type="ORF">DICVIV_09775</name>
</gene>
<dbReference type="GO" id="GO:0004366">
    <property type="term" value="F:glycerol-3-phosphate O-acyltransferase activity"/>
    <property type="evidence" value="ECO:0007669"/>
    <property type="project" value="TreeGrafter"/>
</dbReference>
<name>A0A0D8XHX9_DICVI</name>
<feature type="domain" description="GPAT/DHAPAT C-terminal" evidence="1">
    <location>
        <begin position="32"/>
        <end position="393"/>
    </location>
</feature>
<dbReference type="PANTHER" id="PTHR12563">
    <property type="entry name" value="GLYCEROL-3-PHOSPHATE ACYLTRANSFERASE"/>
    <property type="match status" value="1"/>
</dbReference>
<dbReference type="Pfam" id="PF19277">
    <property type="entry name" value="GPAT_C"/>
    <property type="match status" value="1"/>
</dbReference>
<dbReference type="STRING" id="29172.A0A0D8XHX9"/>